<feature type="compositionally biased region" description="Low complexity" evidence="6">
    <location>
        <begin position="574"/>
        <end position="584"/>
    </location>
</feature>
<feature type="transmembrane region" description="Helical" evidence="7">
    <location>
        <begin position="104"/>
        <end position="125"/>
    </location>
</feature>
<dbReference type="AlphaFoldDB" id="A0A0C7N672"/>
<feature type="transmembrane region" description="Helical" evidence="7">
    <location>
        <begin position="163"/>
        <end position="183"/>
    </location>
</feature>
<dbReference type="RefSeq" id="XP_022629642.1">
    <property type="nucleotide sequence ID" value="XM_022771020.1"/>
</dbReference>
<evidence type="ECO:0000256" key="3">
    <source>
        <dbReference type="ARBA" id="ARBA00022692"/>
    </source>
</evidence>
<dbReference type="FunFam" id="1.20.1250.20:FF:000373">
    <property type="entry name" value="Vacuolar basic amino acid transporter"/>
    <property type="match status" value="1"/>
</dbReference>
<evidence type="ECO:0000256" key="7">
    <source>
        <dbReference type="SAM" id="Phobius"/>
    </source>
</evidence>
<dbReference type="InterPro" id="IPR020846">
    <property type="entry name" value="MFS_dom"/>
</dbReference>
<evidence type="ECO:0000256" key="4">
    <source>
        <dbReference type="ARBA" id="ARBA00022989"/>
    </source>
</evidence>
<gene>
    <name evidence="9" type="ORF">LALA0_S08e02168g</name>
</gene>
<reference evidence="9 10" key="1">
    <citation type="submission" date="2014-12" db="EMBL/GenBank/DDBJ databases">
        <authorList>
            <person name="Neuveglise Cecile"/>
        </authorList>
    </citation>
    <scope>NUCLEOTIDE SEQUENCE [LARGE SCALE GENOMIC DNA]</scope>
    <source>
        <strain evidence="9 10">CBS 12615</strain>
    </source>
</reference>
<feature type="transmembrane region" description="Helical" evidence="7">
    <location>
        <begin position="515"/>
        <end position="533"/>
    </location>
</feature>
<feature type="region of interest" description="Disordered" evidence="6">
    <location>
        <begin position="547"/>
        <end position="594"/>
    </location>
</feature>
<proteinExistence type="inferred from homology"/>
<accession>A0A0C7N672</accession>
<dbReference type="Pfam" id="PF07690">
    <property type="entry name" value="MFS_1"/>
    <property type="match status" value="1"/>
</dbReference>
<organism evidence="9 10">
    <name type="scientific">Lachancea lanzarotensis</name>
    <dbReference type="NCBI Taxonomy" id="1245769"/>
    <lineage>
        <taxon>Eukaryota</taxon>
        <taxon>Fungi</taxon>
        <taxon>Dikarya</taxon>
        <taxon>Ascomycota</taxon>
        <taxon>Saccharomycotina</taxon>
        <taxon>Saccharomycetes</taxon>
        <taxon>Saccharomycetales</taxon>
        <taxon>Saccharomycetaceae</taxon>
        <taxon>Lachancea</taxon>
    </lineage>
</organism>
<evidence type="ECO:0000313" key="10">
    <source>
        <dbReference type="Proteomes" id="UP000054304"/>
    </source>
</evidence>
<feature type="transmembrane region" description="Helical" evidence="7">
    <location>
        <begin position="70"/>
        <end position="92"/>
    </location>
</feature>
<dbReference type="CDD" id="cd17502">
    <property type="entry name" value="MFS_Azr1_MDR_like"/>
    <property type="match status" value="1"/>
</dbReference>
<dbReference type="InterPro" id="IPR036259">
    <property type="entry name" value="MFS_trans_sf"/>
</dbReference>
<feature type="transmembrane region" description="Helical" evidence="7">
    <location>
        <begin position="371"/>
        <end position="391"/>
    </location>
</feature>
<feature type="compositionally biased region" description="Polar residues" evidence="6">
    <location>
        <begin position="585"/>
        <end position="594"/>
    </location>
</feature>
<feature type="transmembrane region" description="Helical" evidence="7">
    <location>
        <begin position="259"/>
        <end position="285"/>
    </location>
</feature>
<evidence type="ECO:0000313" key="9">
    <source>
        <dbReference type="EMBL" id="CEP63425.1"/>
    </source>
</evidence>
<keyword evidence="3 7" id="KW-0812">Transmembrane</keyword>
<feature type="transmembrane region" description="Helical" evidence="7">
    <location>
        <begin position="348"/>
        <end position="365"/>
    </location>
</feature>
<keyword evidence="5 7" id="KW-0472">Membrane</keyword>
<protein>
    <submittedName>
        <fullName evidence="9">LALA0S08e02168g1_1</fullName>
    </submittedName>
</protein>
<feature type="transmembrane region" description="Helical" evidence="7">
    <location>
        <begin position="44"/>
        <end position="64"/>
    </location>
</feature>
<feature type="domain" description="Major facilitator superfamily (MFS) profile" evidence="8">
    <location>
        <begin position="10"/>
        <end position="538"/>
    </location>
</feature>
<dbReference type="HOGENOM" id="CLU_000960_22_1_1"/>
<feature type="transmembrane region" description="Helical" evidence="7">
    <location>
        <begin position="6"/>
        <end position="32"/>
    </location>
</feature>
<dbReference type="GO" id="GO:0005886">
    <property type="term" value="C:plasma membrane"/>
    <property type="evidence" value="ECO:0007669"/>
    <property type="project" value="EnsemblFungi"/>
</dbReference>
<dbReference type="EMBL" id="LN736367">
    <property type="protein sequence ID" value="CEP63425.1"/>
    <property type="molecule type" value="Genomic_DNA"/>
</dbReference>
<keyword evidence="10" id="KW-1185">Reference proteome</keyword>
<feature type="compositionally biased region" description="Basic and acidic residues" evidence="6">
    <location>
        <begin position="547"/>
        <end position="570"/>
    </location>
</feature>
<sequence>MNEKLVLGMCLGSLALTLFLAALDIVIVITLYDVISEKFNAYGEIGWLVTGYSLPNALFTLLWGRLSALYGLKTCLSASIIIFEIGSLVVALANSMSMLIGGRVIAGIGGSGIQSLVFVVGTSLVEERNRGMVITVLGMAFMVSNAVGPVLGGAFSQHVSWRWCFYINLPIGGLAYAMLQIFYNPAKVTFRETVGDKVSAVKSYRYSNMLTAKFWGYLWRFFIYKLDFVGFALSSAGFVLFLLGLTFGGEKYSWSSGTIIAYLTVGLVLLVLWCVYDFIVLPYLGKFLPENERAEPLLPWASVKIIGALAGTISNFFVCFGMNMAMIYLIQFYQLVRNESATASSMHMWGFLVPAIVFIVVQGNISKRFGIIKPVAVVGSALGTVGAGLLTMQNGSTPLGHSIGYSILPGIGFAAIMQSTMLSAQIQVEKTDPDFRQKFIELTALNTFGKAMGMAFGGIVATLIFSSTVKDRLKHADFSIPNMQSSADIVSYRERHYDGAESPLAKVLTKGVQNVFYVSVGCYALSFLFSIFMSNKRLFVGPKPETQDMSKDLEHDSTSLHDSKGEKKFLDTASSGPSSSEVGSNAQAQQVRDA</sequence>
<dbReference type="InterPro" id="IPR011701">
    <property type="entry name" value="MFS"/>
</dbReference>
<dbReference type="Gene3D" id="1.20.1250.20">
    <property type="entry name" value="MFS general substrate transporter like domains"/>
    <property type="match status" value="1"/>
</dbReference>
<dbReference type="Proteomes" id="UP000054304">
    <property type="component" value="Unassembled WGS sequence"/>
</dbReference>
<evidence type="ECO:0000256" key="6">
    <source>
        <dbReference type="SAM" id="MobiDB-lite"/>
    </source>
</evidence>
<feature type="transmembrane region" description="Helical" evidence="7">
    <location>
        <begin position="228"/>
        <end position="247"/>
    </location>
</feature>
<comment type="similarity">
    <text evidence="2">Belongs to the major facilitator superfamily.</text>
</comment>
<feature type="transmembrane region" description="Helical" evidence="7">
    <location>
        <begin position="305"/>
        <end position="336"/>
    </location>
</feature>
<evidence type="ECO:0000259" key="8">
    <source>
        <dbReference type="PROSITE" id="PS50850"/>
    </source>
</evidence>
<feature type="transmembrane region" description="Helical" evidence="7">
    <location>
        <begin position="403"/>
        <end position="424"/>
    </location>
</feature>
<dbReference type="PANTHER" id="PTHR23501:SF198">
    <property type="entry name" value="AZOLE RESISTANCE PROTEIN 1-RELATED"/>
    <property type="match status" value="1"/>
</dbReference>
<comment type="subcellular location">
    <subcellularLocation>
        <location evidence="1">Membrane</location>
        <topology evidence="1">Multi-pass membrane protein</topology>
    </subcellularLocation>
</comment>
<dbReference type="GO" id="GO:0042910">
    <property type="term" value="F:xenobiotic transmembrane transporter activity"/>
    <property type="evidence" value="ECO:0007669"/>
    <property type="project" value="EnsemblFungi"/>
</dbReference>
<evidence type="ECO:0000256" key="5">
    <source>
        <dbReference type="ARBA" id="ARBA00023136"/>
    </source>
</evidence>
<keyword evidence="4 7" id="KW-1133">Transmembrane helix</keyword>
<dbReference type="OrthoDB" id="10021397at2759"/>
<dbReference type="SUPFAM" id="SSF103473">
    <property type="entry name" value="MFS general substrate transporter"/>
    <property type="match status" value="1"/>
</dbReference>
<dbReference type="GeneID" id="34686930"/>
<evidence type="ECO:0000256" key="2">
    <source>
        <dbReference type="ARBA" id="ARBA00008335"/>
    </source>
</evidence>
<evidence type="ECO:0000256" key="1">
    <source>
        <dbReference type="ARBA" id="ARBA00004141"/>
    </source>
</evidence>
<dbReference type="PANTHER" id="PTHR23501">
    <property type="entry name" value="MAJOR FACILITATOR SUPERFAMILY"/>
    <property type="match status" value="1"/>
</dbReference>
<name>A0A0C7N672_9SACH</name>
<dbReference type="Gene3D" id="1.20.1720.10">
    <property type="entry name" value="Multidrug resistance protein D"/>
    <property type="match status" value="1"/>
</dbReference>
<feature type="transmembrane region" description="Helical" evidence="7">
    <location>
        <begin position="131"/>
        <end position="151"/>
    </location>
</feature>
<dbReference type="PROSITE" id="PS50850">
    <property type="entry name" value="MFS"/>
    <property type="match status" value="1"/>
</dbReference>
<feature type="transmembrane region" description="Helical" evidence="7">
    <location>
        <begin position="444"/>
        <end position="465"/>
    </location>
</feature>